<dbReference type="EMBL" id="PGGN01000002">
    <property type="protein sequence ID" value="PSH58233.1"/>
    <property type="molecule type" value="Genomic_DNA"/>
</dbReference>
<reference evidence="2" key="1">
    <citation type="submission" date="2017-11" db="EMBL/GenBank/DDBJ databases">
        <authorList>
            <person name="Kuznetsova I."/>
            <person name="Sazanova A."/>
            <person name="Chirak E."/>
            <person name="Safronova V."/>
            <person name="Willems A."/>
        </authorList>
    </citation>
    <scope>NUCLEOTIDE SEQUENCE [LARGE SCALE GENOMIC DNA]</scope>
    <source>
        <strain evidence="2">PEPV15</strain>
    </source>
</reference>
<dbReference type="Proteomes" id="UP000241158">
    <property type="component" value="Unassembled WGS sequence"/>
</dbReference>
<dbReference type="AlphaFoldDB" id="A0A2P7AVM2"/>
<keyword evidence="2" id="KW-1185">Reference proteome</keyword>
<organism evidence="1 2">
    <name type="scientific">Phyllobacterium endophyticum</name>
    <dbReference type="NCBI Taxonomy" id="1149773"/>
    <lineage>
        <taxon>Bacteria</taxon>
        <taxon>Pseudomonadati</taxon>
        <taxon>Pseudomonadota</taxon>
        <taxon>Alphaproteobacteria</taxon>
        <taxon>Hyphomicrobiales</taxon>
        <taxon>Phyllobacteriaceae</taxon>
        <taxon>Phyllobacterium</taxon>
    </lineage>
</organism>
<proteinExistence type="predicted"/>
<evidence type="ECO:0000313" key="1">
    <source>
        <dbReference type="EMBL" id="PSH58233.1"/>
    </source>
</evidence>
<sequence length="60" mass="7048">MNNVIKFEEALRGYVYLIAQMPPSPSTIQIWRDLQRELLSLGEEIRPWQHANDNMRPGHS</sequence>
<comment type="caution">
    <text evidence="1">The sequence shown here is derived from an EMBL/GenBank/DDBJ whole genome shotgun (WGS) entry which is preliminary data.</text>
</comment>
<gene>
    <name evidence="1" type="ORF">CU100_11435</name>
</gene>
<protein>
    <submittedName>
        <fullName evidence="1">Uncharacterized protein</fullName>
    </submittedName>
</protein>
<accession>A0A2P7AVM2</accession>
<dbReference type="RefSeq" id="WP_106716685.1">
    <property type="nucleotide sequence ID" value="NZ_JACHXT010000001.1"/>
</dbReference>
<evidence type="ECO:0000313" key="2">
    <source>
        <dbReference type="Proteomes" id="UP000241158"/>
    </source>
</evidence>
<name>A0A2P7AVM2_9HYPH</name>